<gene>
    <name evidence="2" type="ORF">ACE3NQ_30095</name>
</gene>
<feature type="compositionally biased region" description="Polar residues" evidence="1">
    <location>
        <begin position="119"/>
        <end position="129"/>
    </location>
</feature>
<name>A0ABV5BK22_9BACL</name>
<evidence type="ECO:0000256" key="1">
    <source>
        <dbReference type="SAM" id="MobiDB-lite"/>
    </source>
</evidence>
<keyword evidence="3" id="KW-1185">Reference proteome</keyword>
<evidence type="ECO:0000313" key="3">
    <source>
        <dbReference type="Proteomes" id="UP001580407"/>
    </source>
</evidence>
<feature type="region of interest" description="Disordered" evidence="1">
    <location>
        <begin position="98"/>
        <end position="129"/>
    </location>
</feature>
<evidence type="ECO:0000313" key="2">
    <source>
        <dbReference type="EMBL" id="MFB5685164.1"/>
    </source>
</evidence>
<protein>
    <submittedName>
        <fullName evidence="2">Uncharacterized protein</fullName>
    </submittedName>
</protein>
<proteinExistence type="predicted"/>
<organism evidence="2 3">
    <name type="scientific">Paenibacillus terreus</name>
    <dbReference type="NCBI Taxonomy" id="1387834"/>
    <lineage>
        <taxon>Bacteria</taxon>
        <taxon>Bacillati</taxon>
        <taxon>Bacillota</taxon>
        <taxon>Bacilli</taxon>
        <taxon>Bacillales</taxon>
        <taxon>Paenibacillaceae</taxon>
        <taxon>Paenibacillus</taxon>
    </lineage>
</organism>
<dbReference type="RefSeq" id="WP_375528821.1">
    <property type="nucleotide sequence ID" value="NZ_JBHILM010000060.1"/>
</dbReference>
<dbReference type="InterPro" id="IPR058705">
    <property type="entry name" value="A_ENA"/>
</dbReference>
<accession>A0ABV5BK22</accession>
<reference evidence="2 3" key="1">
    <citation type="submission" date="2024-09" db="EMBL/GenBank/DDBJ databases">
        <authorList>
            <person name="Ruan L."/>
        </authorList>
    </citation>
    <scope>NUCLEOTIDE SEQUENCE [LARGE SCALE GENOMIC DNA]</scope>
    <source>
        <strain evidence="2 3">D33</strain>
    </source>
</reference>
<dbReference type="Pfam" id="PF26595">
    <property type="entry name" value="A_ENA"/>
    <property type="match status" value="1"/>
</dbReference>
<sequence>MSYPTVPNITPTISIDYCDAVNLLLVSIAMEEIGLSHIINAEAEKIQYVLGTLHGTGSSASVDDILKINKDVRQTLSEVVRKELLLQMKLETVLCSTPPCSSGTPTHQPQPPCPPDQASGGSTSYPAYR</sequence>
<comment type="caution">
    <text evidence="2">The sequence shown here is derived from an EMBL/GenBank/DDBJ whole genome shotgun (WGS) entry which is preliminary data.</text>
</comment>
<dbReference type="EMBL" id="JBHILM010000060">
    <property type="protein sequence ID" value="MFB5685164.1"/>
    <property type="molecule type" value="Genomic_DNA"/>
</dbReference>
<dbReference type="Proteomes" id="UP001580407">
    <property type="component" value="Unassembled WGS sequence"/>
</dbReference>